<feature type="transmembrane region" description="Helical" evidence="1">
    <location>
        <begin position="32"/>
        <end position="49"/>
    </location>
</feature>
<keyword evidence="1" id="KW-0812">Transmembrane</keyword>
<accession>A0ABY5AY22</accession>
<proteinExistence type="predicted"/>
<evidence type="ECO:0000256" key="1">
    <source>
        <dbReference type="SAM" id="Phobius"/>
    </source>
</evidence>
<dbReference type="GeneID" id="303562163"/>
<protein>
    <recommendedName>
        <fullName evidence="4">Permease</fullName>
    </recommendedName>
</protein>
<sequence>MIGVLPPIMMLLGLMDVWIPRELLMKYMGENLGALGVILSILMGIWLVIS</sequence>
<name>A0ABY5AY22_CLOSE</name>
<keyword evidence="1" id="KW-0472">Membrane</keyword>
<evidence type="ECO:0000313" key="2">
    <source>
        <dbReference type="EMBL" id="USR99942.1"/>
    </source>
</evidence>
<dbReference type="Proteomes" id="UP001055437">
    <property type="component" value="Chromosome"/>
</dbReference>
<dbReference type="RefSeq" id="WP_162925930.1">
    <property type="nucleotide sequence ID" value="NZ_CP023671.1"/>
</dbReference>
<evidence type="ECO:0008006" key="4">
    <source>
        <dbReference type="Google" id="ProtNLM"/>
    </source>
</evidence>
<keyword evidence="3" id="KW-1185">Reference proteome</keyword>
<gene>
    <name evidence="2" type="ORF">NH397_10580</name>
</gene>
<keyword evidence="1" id="KW-1133">Transmembrane helix</keyword>
<reference evidence="2" key="1">
    <citation type="submission" date="2022-06" db="EMBL/GenBank/DDBJ databases">
        <authorList>
            <person name="Holder M.E."/>
            <person name="Ajami N.J."/>
            <person name="Petrosino J.F."/>
        </authorList>
    </citation>
    <scope>NUCLEOTIDE SEQUENCE</scope>
    <source>
        <strain evidence="2">RMA 8861</strain>
    </source>
</reference>
<organism evidence="2 3">
    <name type="scientific">Clostridium septicum</name>
    <dbReference type="NCBI Taxonomy" id="1504"/>
    <lineage>
        <taxon>Bacteria</taxon>
        <taxon>Bacillati</taxon>
        <taxon>Bacillota</taxon>
        <taxon>Clostridia</taxon>
        <taxon>Eubacteriales</taxon>
        <taxon>Clostridiaceae</taxon>
        <taxon>Clostridium</taxon>
    </lineage>
</organism>
<dbReference type="EMBL" id="CP099799">
    <property type="protein sequence ID" value="USR99942.1"/>
    <property type="molecule type" value="Genomic_DNA"/>
</dbReference>
<evidence type="ECO:0000313" key="3">
    <source>
        <dbReference type="Proteomes" id="UP001055437"/>
    </source>
</evidence>